<evidence type="ECO:0000313" key="10">
    <source>
        <dbReference type="Proteomes" id="UP000530571"/>
    </source>
</evidence>
<dbReference type="PROSITE" id="PS50928">
    <property type="entry name" value="ABC_TM1"/>
    <property type="match status" value="1"/>
</dbReference>
<dbReference type="Gene3D" id="1.10.3720.10">
    <property type="entry name" value="MetI-like"/>
    <property type="match status" value="1"/>
</dbReference>
<keyword evidence="4 7" id="KW-0812">Transmembrane</keyword>
<dbReference type="Proteomes" id="UP000530571">
    <property type="component" value="Unassembled WGS sequence"/>
</dbReference>
<organism evidence="9 10">
    <name type="scientific">Martelella radicis</name>
    <dbReference type="NCBI Taxonomy" id="1397476"/>
    <lineage>
        <taxon>Bacteria</taxon>
        <taxon>Pseudomonadati</taxon>
        <taxon>Pseudomonadota</taxon>
        <taxon>Alphaproteobacteria</taxon>
        <taxon>Hyphomicrobiales</taxon>
        <taxon>Aurantimonadaceae</taxon>
        <taxon>Martelella</taxon>
    </lineage>
</organism>
<evidence type="ECO:0000313" key="9">
    <source>
        <dbReference type="EMBL" id="MBB4122023.1"/>
    </source>
</evidence>
<dbReference type="Pfam" id="PF19300">
    <property type="entry name" value="BPD_transp_1_N"/>
    <property type="match status" value="1"/>
</dbReference>
<evidence type="ECO:0000256" key="6">
    <source>
        <dbReference type="ARBA" id="ARBA00023136"/>
    </source>
</evidence>
<sequence length="326" mass="34279">MAQAAGLSKRRKGAPARLARRFAFLLASLLAVSFLIFAVMAAVPGDPAEIMLGTSAAPDTLAALRHQLGLDQPFLLRYLDWLFGVLTGDLGNSYTYSTPVGALIAERLAVTLPLAGLAIFLSLAISVPLGVLAAADPNGPVDLVASFFAQIGIAVPNFWIGLLLILGVALTFGWFPAGGFPGWEAGFLAALNALVLPAIALAIPQAAVLTRVTRTAVLELTGEDFVRTARAKGATPSYALWRHVVPNALIPVVTMLGLQISVLIAGTVLVENVFALPGMGTLAYQALSQRDLIVVQNVALFFAAIVMGLNFAVDALYAVIDPRLRR</sequence>
<keyword evidence="10" id="KW-1185">Reference proteome</keyword>
<dbReference type="InterPro" id="IPR045621">
    <property type="entry name" value="BPD_transp_1_N"/>
</dbReference>
<comment type="caution">
    <text evidence="9">The sequence shown here is derived from an EMBL/GenBank/DDBJ whole genome shotgun (WGS) entry which is preliminary data.</text>
</comment>
<dbReference type="InterPro" id="IPR035906">
    <property type="entry name" value="MetI-like_sf"/>
</dbReference>
<accession>A0A7W6KIY3</accession>
<evidence type="ECO:0000256" key="4">
    <source>
        <dbReference type="ARBA" id="ARBA00022692"/>
    </source>
</evidence>
<dbReference type="SUPFAM" id="SSF161098">
    <property type="entry name" value="MetI-like"/>
    <property type="match status" value="1"/>
</dbReference>
<evidence type="ECO:0000256" key="3">
    <source>
        <dbReference type="ARBA" id="ARBA00022475"/>
    </source>
</evidence>
<feature type="transmembrane region" description="Helical" evidence="7">
    <location>
        <begin position="147"/>
        <end position="175"/>
    </location>
</feature>
<evidence type="ECO:0000256" key="7">
    <source>
        <dbReference type="RuleBase" id="RU363032"/>
    </source>
</evidence>
<feature type="domain" description="ABC transmembrane type-1" evidence="8">
    <location>
        <begin position="108"/>
        <end position="313"/>
    </location>
</feature>
<evidence type="ECO:0000256" key="1">
    <source>
        <dbReference type="ARBA" id="ARBA00004651"/>
    </source>
</evidence>
<evidence type="ECO:0000256" key="2">
    <source>
        <dbReference type="ARBA" id="ARBA00022448"/>
    </source>
</evidence>
<keyword evidence="5 7" id="KW-1133">Transmembrane helix</keyword>
<dbReference type="GO" id="GO:0071916">
    <property type="term" value="F:dipeptide transmembrane transporter activity"/>
    <property type="evidence" value="ECO:0007669"/>
    <property type="project" value="TreeGrafter"/>
</dbReference>
<evidence type="ECO:0000259" key="8">
    <source>
        <dbReference type="PROSITE" id="PS50928"/>
    </source>
</evidence>
<comment type="similarity">
    <text evidence="7">Belongs to the binding-protein-dependent transport system permease family.</text>
</comment>
<keyword evidence="2 7" id="KW-0813">Transport</keyword>
<keyword evidence="6 7" id="KW-0472">Membrane</keyword>
<dbReference type="EMBL" id="JACIDZ010000005">
    <property type="protein sequence ID" value="MBB4122023.1"/>
    <property type="molecule type" value="Genomic_DNA"/>
</dbReference>
<dbReference type="CDD" id="cd06261">
    <property type="entry name" value="TM_PBP2"/>
    <property type="match status" value="1"/>
</dbReference>
<feature type="transmembrane region" description="Helical" evidence="7">
    <location>
        <begin position="21"/>
        <end position="43"/>
    </location>
</feature>
<feature type="transmembrane region" description="Helical" evidence="7">
    <location>
        <begin position="114"/>
        <end position="135"/>
    </location>
</feature>
<comment type="subcellular location">
    <subcellularLocation>
        <location evidence="1 7">Cell membrane</location>
        <topology evidence="1 7">Multi-pass membrane protein</topology>
    </subcellularLocation>
</comment>
<proteinExistence type="inferred from homology"/>
<dbReference type="RefSeq" id="WP_425488346.1">
    <property type="nucleotide sequence ID" value="NZ_JACIDZ010000005.1"/>
</dbReference>
<dbReference type="PANTHER" id="PTHR43163:SF6">
    <property type="entry name" value="DIPEPTIDE TRANSPORT SYSTEM PERMEASE PROTEIN DPPB-RELATED"/>
    <property type="match status" value="1"/>
</dbReference>
<dbReference type="GO" id="GO:0005886">
    <property type="term" value="C:plasma membrane"/>
    <property type="evidence" value="ECO:0007669"/>
    <property type="project" value="UniProtKB-SubCell"/>
</dbReference>
<name>A0A7W6KIY3_9HYPH</name>
<feature type="transmembrane region" description="Helical" evidence="7">
    <location>
        <begin position="298"/>
        <end position="320"/>
    </location>
</feature>
<protein>
    <submittedName>
        <fullName evidence="9">Peptide/nickel transport system permease protein</fullName>
    </submittedName>
</protein>
<dbReference type="InterPro" id="IPR000515">
    <property type="entry name" value="MetI-like"/>
</dbReference>
<evidence type="ECO:0000256" key="5">
    <source>
        <dbReference type="ARBA" id="ARBA00022989"/>
    </source>
</evidence>
<gene>
    <name evidence="9" type="ORF">GGR30_001949</name>
</gene>
<dbReference type="PANTHER" id="PTHR43163">
    <property type="entry name" value="DIPEPTIDE TRANSPORT SYSTEM PERMEASE PROTEIN DPPB-RELATED"/>
    <property type="match status" value="1"/>
</dbReference>
<dbReference type="Pfam" id="PF00528">
    <property type="entry name" value="BPD_transp_1"/>
    <property type="match status" value="1"/>
</dbReference>
<keyword evidence="3" id="KW-1003">Cell membrane</keyword>
<feature type="transmembrane region" description="Helical" evidence="7">
    <location>
        <begin position="187"/>
        <end position="209"/>
    </location>
</feature>
<feature type="transmembrane region" description="Helical" evidence="7">
    <location>
        <begin position="248"/>
        <end position="270"/>
    </location>
</feature>
<reference evidence="9 10" key="1">
    <citation type="submission" date="2020-08" db="EMBL/GenBank/DDBJ databases">
        <title>Genomic Encyclopedia of Type Strains, Phase IV (KMG-IV): sequencing the most valuable type-strain genomes for metagenomic binning, comparative biology and taxonomic classification.</title>
        <authorList>
            <person name="Goeker M."/>
        </authorList>
    </citation>
    <scope>NUCLEOTIDE SEQUENCE [LARGE SCALE GENOMIC DNA]</scope>
    <source>
        <strain evidence="9 10">DSM 28101</strain>
    </source>
</reference>
<dbReference type="AlphaFoldDB" id="A0A7W6KIY3"/>